<keyword evidence="5" id="KW-0746">Sphingolipid metabolism</keyword>
<evidence type="ECO:0000256" key="7">
    <source>
        <dbReference type="ARBA" id="ARBA00023098"/>
    </source>
</evidence>
<dbReference type="GO" id="GO:0046513">
    <property type="term" value="P:ceramide biosynthetic process"/>
    <property type="evidence" value="ECO:0007669"/>
    <property type="project" value="TreeGrafter"/>
</dbReference>
<evidence type="ECO:0000256" key="9">
    <source>
        <dbReference type="SAM" id="Phobius"/>
    </source>
</evidence>
<dbReference type="GO" id="GO:0005789">
    <property type="term" value="C:endoplasmic reticulum membrane"/>
    <property type="evidence" value="ECO:0007669"/>
    <property type="project" value="TreeGrafter"/>
</dbReference>
<dbReference type="GO" id="GO:0047493">
    <property type="term" value="F:ceramide cholinephosphotransferase activity"/>
    <property type="evidence" value="ECO:0007669"/>
    <property type="project" value="TreeGrafter"/>
</dbReference>
<evidence type="ECO:0000313" key="11">
    <source>
        <dbReference type="EMBL" id="CRH00888.1"/>
    </source>
</evidence>
<organism evidence="11 12">
    <name type="scientific">Plasmodium relictum</name>
    <dbReference type="NCBI Taxonomy" id="85471"/>
    <lineage>
        <taxon>Eukaryota</taxon>
        <taxon>Sar</taxon>
        <taxon>Alveolata</taxon>
        <taxon>Apicomplexa</taxon>
        <taxon>Aconoidasida</taxon>
        <taxon>Haemosporida</taxon>
        <taxon>Plasmodiidae</taxon>
        <taxon>Plasmodium</taxon>
        <taxon>Plasmodium (Haemamoeba)</taxon>
    </lineage>
</organism>
<dbReference type="EMBL" id="LN835306">
    <property type="protein sequence ID" value="CRH00888.1"/>
    <property type="molecule type" value="Genomic_DNA"/>
</dbReference>
<evidence type="ECO:0000256" key="2">
    <source>
        <dbReference type="ARBA" id="ARBA00005441"/>
    </source>
</evidence>
<evidence type="ECO:0000256" key="5">
    <source>
        <dbReference type="ARBA" id="ARBA00022919"/>
    </source>
</evidence>
<dbReference type="GO" id="GO:0000139">
    <property type="term" value="C:Golgi membrane"/>
    <property type="evidence" value="ECO:0007669"/>
    <property type="project" value="TreeGrafter"/>
</dbReference>
<dbReference type="Pfam" id="PF14360">
    <property type="entry name" value="PAP2_C"/>
    <property type="match status" value="1"/>
</dbReference>
<dbReference type="GeneID" id="39737012"/>
<dbReference type="InterPro" id="IPR045221">
    <property type="entry name" value="Sphingomyelin_synth-like"/>
</dbReference>
<dbReference type="EC" id="2.7.8.27" evidence="11"/>
<protein>
    <submittedName>
        <fullName evidence="11">Sphingomyelin synthase 1, putative</fullName>
        <ecNumber evidence="11">2.7.8.27</ecNumber>
    </submittedName>
</protein>
<reference evidence="11 12" key="1">
    <citation type="submission" date="2015-04" db="EMBL/GenBank/DDBJ databases">
        <authorList>
            <consortium name="Pathogen Informatics"/>
        </authorList>
    </citation>
    <scope>NUCLEOTIDE SEQUENCE [LARGE SCALE GENOMIC DNA]</scope>
    <source>
        <strain evidence="11 12">SGS1</strain>
    </source>
</reference>
<feature type="transmembrane region" description="Helical" evidence="9">
    <location>
        <begin position="183"/>
        <end position="202"/>
    </location>
</feature>
<evidence type="ECO:0000313" key="12">
    <source>
        <dbReference type="Proteomes" id="UP000220158"/>
    </source>
</evidence>
<comment type="subcellular location">
    <subcellularLocation>
        <location evidence="1">Membrane</location>
        <topology evidence="1">Multi-pass membrane protein</topology>
    </subcellularLocation>
</comment>
<dbReference type="KEGG" id="prel:PRELSG_1123300"/>
<dbReference type="PANTHER" id="PTHR21290">
    <property type="entry name" value="SPHINGOMYELIN SYNTHETASE"/>
    <property type="match status" value="1"/>
</dbReference>
<evidence type="ECO:0000256" key="1">
    <source>
        <dbReference type="ARBA" id="ARBA00004141"/>
    </source>
</evidence>
<sequence>MPKVENRKMIHELNDPLKDNVNFILNFNDTKQTYCKSADNISEKNERLKTSDSVSPDLQGVSIENIDDYFEKKNDSSRSIEIKNLNFRRKIYKIFFIRLLYAFIFGIIGVYIQCYSIILSDSYYNAGDEPLKDRIHELFKKIPPFINTVFVNGNIMILSIITLLRFGLFFPFLLSLTMLIRMILMLSLIYYIRSLFIYVTTIPCPISTCKPLRDKSFLENLYSSYLIIFAQVYECTDLIISGHTAYTTLLKFLWIFYEKNIYIKVCISIYSLFIFSIIIISRFHYTVDVLMGYVFGASVFICYHYLLDIAAKRYAINKSFYINDSDYLKSFIERCNLFCYLIPLIGYLEALDYRIDISTSYNKEWNSFCPCKPVNSKSLIIKKKNANNEEYYDFSDHFYHSHAGNGSYSLSSIYNLLNKCKNIGRKKNNN</sequence>
<gene>
    <name evidence="11" type="ORF">PRELSG_1123300</name>
</gene>
<keyword evidence="7" id="KW-0443">Lipid metabolism</keyword>
<dbReference type="InterPro" id="IPR025749">
    <property type="entry name" value="Sphingomyelin_synth-like_dom"/>
</dbReference>
<dbReference type="GO" id="GO:0005886">
    <property type="term" value="C:plasma membrane"/>
    <property type="evidence" value="ECO:0007669"/>
    <property type="project" value="TreeGrafter"/>
</dbReference>
<keyword evidence="4 9" id="KW-0812">Transmembrane</keyword>
<keyword evidence="6 9" id="KW-1133">Transmembrane helix</keyword>
<feature type="transmembrane region" description="Helical" evidence="9">
    <location>
        <begin position="95"/>
        <end position="118"/>
    </location>
</feature>
<keyword evidence="12" id="KW-1185">Reference proteome</keyword>
<feature type="transmembrane region" description="Helical" evidence="9">
    <location>
        <begin position="261"/>
        <end position="283"/>
    </location>
</feature>
<keyword evidence="8 9" id="KW-0472">Membrane</keyword>
<feature type="transmembrane region" description="Helical" evidence="9">
    <location>
        <begin position="289"/>
        <end position="307"/>
    </location>
</feature>
<comment type="similarity">
    <text evidence="2">Belongs to the sphingomyelin synthase family.</text>
</comment>
<dbReference type="Proteomes" id="UP000220158">
    <property type="component" value="Chromosome 11"/>
</dbReference>
<keyword evidence="3 11" id="KW-0808">Transferase</keyword>
<proteinExistence type="inferred from homology"/>
<evidence type="ECO:0000256" key="4">
    <source>
        <dbReference type="ARBA" id="ARBA00022692"/>
    </source>
</evidence>
<feature type="transmembrane region" description="Helical" evidence="9">
    <location>
        <begin position="222"/>
        <end position="240"/>
    </location>
</feature>
<dbReference type="GO" id="GO:0033188">
    <property type="term" value="F:sphingomyelin synthase activity"/>
    <property type="evidence" value="ECO:0007669"/>
    <property type="project" value="UniProtKB-EC"/>
</dbReference>
<dbReference type="RefSeq" id="XP_028533890.1">
    <property type="nucleotide sequence ID" value="XM_028677508.1"/>
</dbReference>
<evidence type="ECO:0000256" key="3">
    <source>
        <dbReference type="ARBA" id="ARBA00022679"/>
    </source>
</evidence>
<dbReference type="AlphaFoldDB" id="A0A1J1HBE6"/>
<dbReference type="OMA" id="YECTDLI"/>
<accession>A0A1J1HBE6</accession>
<feature type="transmembrane region" description="Helical" evidence="9">
    <location>
        <begin position="155"/>
        <end position="176"/>
    </location>
</feature>
<dbReference type="VEuPathDB" id="PlasmoDB:PRELSG_1123300"/>
<evidence type="ECO:0000259" key="10">
    <source>
        <dbReference type="Pfam" id="PF14360"/>
    </source>
</evidence>
<dbReference type="OrthoDB" id="422827at2759"/>
<feature type="domain" description="Sphingomyelin synthase-like" evidence="10">
    <location>
        <begin position="234"/>
        <end position="305"/>
    </location>
</feature>
<evidence type="ECO:0000256" key="8">
    <source>
        <dbReference type="ARBA" id="ARBA00023136"/>
    </source>
</evidence>
<name>A0A1J1HBE6_PLARL</name>
<dbReference type="PANTHER" id="PTHR21290:SF25">
    <property type="entry name" value="SPHINGOMYELIN SYNTHASE-RELATED PROTEIN 1"/>
    <property type="match status" value="1"/>
</dbReference>
<evidence type="ECO:0000256" key="6">
    <source>
        <dbReference type="ARBA" id="ARBA00022989"/>
    </source>
</evidence>